<evidence type="ECO:0000313" key="1">
    <source>
        <dbReference type="EMBL" id="CUE72839.1"/>
    </source>
</evidence>
<dbReference type="AlphaFoldDB" id="A0A0S4IM50"/>
<evidence type="ECO:0000313" key="2">
    <source>
        <dbReference type="Proteomes" id="UP000051952"/>
    </source>
</evidence>
<dbReference type="EMBL" id="CYKH01000140">
    <property type="protein sequence ID" value="CUE72839.1"/>
    <property type="molecule type" value="Genomic_DNA"/>
</dbReference>
<dbReference type="Proteomes" id="UP000051952">
    <property type="component" value="Unassembled WGS sequence"/>
</dbReference>
<gene>
    <name evidence="1" type="ORF">BSAL_54535</name>
</gene>
<keyword evidence="2" id="KW-1185">Reference proteome</keyword>
<sequence>MSEFTKHEVSCVMQHFASILEVPVGSLQMLMVATVAEVLGDWQAEWSSSCPSSSSPNTTTTAIAVETSNAGVGEVVAQHNPQESSSSSHVSSTTASSSPSHLRVIAAKLEMWMCAMFEDMSTASDLYFTESMVHCLWMAVQQHPAISCRRVEMLTGCPRTSVESIVIALTLQTFLETRRSSALFSGMTMDELLGVDVFVETHGGGLVEYVEGLLEGGVS</sequence>
<protein>
    <submittedName>
        <fullName evidence="1">GPI-anchored surface protein, putative</fullName>
    </submittedName>
</protein>
<accession>A0A0S4IM50</accession>
<name>A0A0S4IM50_BODSA</name>
<reference evidence="2" key="1">
    <citation type="submission" date="2015-09" db="EMBL/GenBank/DDBJ databases">
        <authorList>
            <consortium name="Pathogen Informatics"/>
        </authorList>
    </citation>
    <scope>NUCLEOTIDE SEQUENCE [LARGE SCALE GENOMIC DNA]</scope>
    <source>
        <strain evidence="2">Lake Konstanz</strain>
    </source>
</reference>
<dbReference type="VEuPathDB" id="TriTrypDB:BSAL_54535"/>
<proteinExistence type="predicted"/>
<organism evidence="1 2">
    <name type="scientific">Bodo saltans</name>
    <name type="common">Flagellated protozoan</name>
    <dbReference type="NCBI Taxonomy" id="75058"/>
    <lineage>
        <taxon>Eukaryota</taxon>
        <taxon>Discoba</taxon>
        <taxon>Euglenozoa</taxon>
        <taxon>Kinetoplastea</taxon>
        <taxon>Metakinetoplastina</taxon>
        <taxon>Eubodonida</taxon>
        <taxon>Bodonidae</taxon>
        <taxon>Bodo</taxon>
    </lineage>
</organism>